<dbReference type="InterPro" id="IPR032270">
    <property type="entry name" value="AMPK_C"/>
</dbReference>
<keyword evidence="6" id="KW-0119">Carbohydrate metabolism</keyword>
<evidence type="ECO:0000256" key="9">
    <source>
        <dbReference type="SAM" id="MobiDB-lite"/>
    </source>
</evidence>
<gene>
    <name evidence="11" type="ORF">AMORRO_LOCUS1462</name>
</gene>
<feature type="region of interest" description="Disordered" evidence="9">
    <location>
        <begin position="117"/>
        <end position="157"/>
    </location>
</feature>
<dbReference type="GO" id="GO:0004674">
    <property type="term" value="F:protein serine/threonine kinase activity"/>
    <property type="evidence" value="ECO:0007669"/>
    <property type="project" value="UniProtKB-EC"/>
</dbReference>
<evidence type="ECO:0000256" key="6">
    <source>
        <dbReference type="ARBA" id="ARBA00023277"/>
    </source>
</evidence>
<proteinExistence type="predicted"/>
<protein>
    <recommendedName>
        <fullName evidence="2">non-specific serine/threonine protein kinase</fullName>
        <ecNumber evidence="2">2.7.11.1</ecNumber>
    </recommendedName>
</protein>
<dbReference type="CDD" id="cd14334">
    <property type="entry name" value="UBA_SNF1_fungi"/>
    <property type="match status" value="1"/>
</dbReference>
<dbReference type="GO" id="GO:0005634">
    <property type="term" value="C:nucleus"/>
    <property type="evidence" value="ECO:0007669"/>
    <property type="project" value="UniProtKB-SubCell"/>
</dbReference>
<comment type="catalytic activity">
    <reaction evidence="7">
        <text>L-threonyl-[protein] + ATP = O-phospho-L-threonyl-[protein] + ADP + H(+)</text>
        <dbReference type="Rhea" id="RHEA:46608"/>
        <dbReference type="Rhea" id="RHEA-COMP:11060"/>
        <dbReference type="Rhea" id="RHEA-COMP:11605"/>
        <dbReference type="ChEBI" id="CHEBI:15378"/>
        <dbReference type="ChEBI" id="CHEBI:30013"/>
        <dbReference type="ChEBI" id="CHEBI:30616"/>
        <dbReference type="ChEBI" id="CHEBI:61977"/>
        <dbReference type="ChEBI" id="CHEBI:456216"/>
        <dbReference type="EC" id="2.7.11.1"/>
    </reaction>
</comment>
<dbReference type="PROSITE" id="PS50030">
    <property type="entry name" value="UBA"/>
    <property type="match status" value="1"/>
</dbReference>
<comment type="subcellular location">
    <subcellularLocation>
        <location evidence="1">Nucleus</location>
    </subcellularLocation>
</comment>
<evidence type="ECO:0000256" key="4">
    <source>
        <dbReference type="ARBA" id="ARBA00022840"/>
    </source>
</evidence>
<keyword evidence="5" id="KW-0539">Nucleus</keyword>
<organism evidence="11 12">
    <name type="scientific">Acaulospora morrowiae</name>
    <dbReference type="NCBI Taxonomy" id="94023"/>
    <lineage>
        <taxon>Eukaryota</taxon>
        <taxon>Fungi</taxon>
        <taxon>Fungi incertae sedis</taxon>
        <taxon>Mucoromycota</taxon>
        <taxon>Glomeromycotina</taxon>
        <taxon>Glomeromycetes</taxon>
        <taxon>Diversisporales</taxon>
        <taxon>Acaulosporaceae</taxon>
        <taxon>Acaulospora</taxon>
    </lineage>
</organism>
<name>A0A9N8Z1P2_9GLOM</name>
<dbReference type="Pfam" id="PF16579">
    <property type="entry name" value="AdenylateSensor"/>
    <property type="match status" value="1"/>
</dbReference>
<dbReference type="CDD" id="cd12122">
    <property type="entry name" value="AMPKA_C"/>
    <property type="match status" value="1"/>
</dbReference>
<evidence type="ECO:0000313" key="11">
    <source>
        <dbReference type="EMBL" id="CAG8462411.1"/>
    </source>
</evidence>
<keyword evidence="3" id="KW-0547">Nucleotide-binding</keyword>
<reference evidence="11" key="1">
    <citation type="submission" date="2021-06" db="EMBL/GenBank/DDBJ databases">
        <authorList>
            <person name="Kallberg Y."/>
            <person name="Tangrot J."/>
            <person name="Rosling A."/>
        </authorList>
    </citation>
    <scope>NUCLEOTIDE SEQUENCE</scope>
    <source>
        <strain evidence="11">CL551</strain>
    </source>
</reference>
<dbReference type="Gene3D" id="1.10.8.10">
    <property type="entry name" value="DNA helicase RuvA subunit, C-terminal domain"/>
    <property type="match status" value="1"/>
</dbReference>
<feature type="compositionally biased region" description="Low complexity" evidence="9">
    <location>
        <begin position="117"/>
        <end position="126"/>
    </location>
</feature>
<evidence type="ECO:0000256" key="8">
    <source>
        <dbReference type="ARBA" id="ARBA00048679"/>
    </source>
</evidence>
<comment type="caution">
    <text evidence="11">The sequence shown here is derived from an EMBL/GenBank/DDBJ whole genome shotgun (WGS) entry which is preliminary data.</text>
</comment>
<dbReference type="InterPro" id="IPR015940">
    <property type="entry name" value="UBA"/>
</dbReference>
<accession>A0A9N8Z1P2</accession>
<dbReference type="Gene3D" id="3.30.310.80">
    <property type="entry name" value="Kinase associated domain 1, KA1"/>
    <property type="match status" value="1"/>
</dbReference>
<feature type="compositionally biased region" description="Polar residues" evidence="9">
    <location>
        <begin position="131"/>
        <end position="147"/>
    </location>
</feature>
<evidence type="ECO:0000313" key="12">
    <source>
        <dbReference type="Proteomes" id="UP000789342"/>
    </source>
</evidence>
<dbReference type="Proteomes" id="UP000789342">
    <property type="component" value="Unassembled WGS sequence"/>
</dbReference>
<feature type="compositionally biased region" description="Basic residues" evidence="9">
    <location>
        <begin position="148"/>
        <end position="157"/>
    </location>
</feature>
<dbReference type="OrthoDB" id="193931at2759"/>
<dbReference type="AlphaFoldDB" id="A0A9N8Z1P2"/>
<dbReference type="SUPFAM" id="SSF103243">
    <property type="entry name" value="KA1-like"/>
    <property type="match status" value="1"/>
</dbReference>
<evidence type="ECO:0000256" key="1">
    <source>
        <dbReference type="ARBA" id="ARBA00004123"/>
    </source>
</evidence>
<dbReference type="InterPro" id="IPR013896">
    <property type="entry name" value="SNF1_UBA"/>
</dbReference>
<evidence type="ECO:0000259" key="10">
    <source>
        <dbReference type="PROSITE" id="PS50030"/>
    </source>
</evidence>
<dbReference type="Pfam" id="PF08587">
    <property type="entry name" value="UBA_2"/>
    <property type="match status" value="1"/>
</dbReference>
<evidence type="ECO:0000256" key="5">
    <source>
        <dbReference type="ARBA" id="ARBA00023242"/>
    </source>
</evidence>
<feature type="domain" description="UBA" evidence="10">
    <location>
        <begin position="25"/>
        <end position="67"/>
    </location>
</feature>
<dbReference type="EMBL" id="CAJVPV010000546">
    <property type="protein sequence ID" value="CAG8462411.1"/>
    <property type="molecule type" value="Genomic_DNA"/>
</dbReference>
<dbReference type="InterPro" id="IPR028375">
    <property type="entry name" value="KA1/Ssp2_C"/>
</dbReference>
<evidence type="ECO:0000256" key="3">
    <source>
        <dbReference type="ARBA" id="ARBA00022741"/>
    </source>
</evidence>
<dbReference type="GO" id="GO:0005524">
    <property type="term" value="F:ATP binding"/>
    <property type="evidence" value="ECO:0007669"/>
    <property type="project" value="UniProtKB-KW"/>
</dbReference>
<evidence type="ECO:0000256" key="2">
    <source>
        <dbReference type="ARBA" id="ARBA00012513"/>
    </source>
</evidence>
<sequence length="318" mass="35912">MPWFNVGLPDYLKPLPDNEVDHFTEIDNNIVTELVKKMGFSKDAIVQTLQEPENNQIKVAYQLVVDHKRMLSAGRMHDQNSIQSFLAQSPPSWDNLQRSKEKARLAEEAYENSSNITLLNSSLPTSEDSRTSMGSQHPGSSNSSFPTKRNKPRSKWHFGIRSRSPPLEVMLEIYRALKNIGMEWKTIDPFHIRCRYTYDSGLQVKIDLQLYRLDLYSYLVDFKNVGYDAPSIIAESVASSFSSPYLISRSESEISSISSHNHENTVPSNFEKKETAVSLPSSSSNGLQRQADGGKDVTSMYPFFDVCAKLITELAISS</sequence>
<keyword evidence="4" id="KW-0067">ATP-binding</keyword>
<comment type="catalytic activity">
    <reaction evidence="8">
        <text>L-seryl-[protein] + ATP = O-phospho-L-seryl-[protein] + ADP + H(+)</text>
        <dbReference type="Rhea" id="RHEA:17989"/>
        <dbReference type="Rhea" id="RHEA-COMP:9863"/>
        <dbReference type="Rhea" id="RHEA-COMP:11604"/>
        <dbReference type="ChEBI" id="CHEBI:15378"/>
        <dbReference type="ChEBI" id="CHEBI:29999"/>
        <dbReference type="ChEBI" id="CHEBI:30616"/>
        <dbReference type="ChEBI" id="CHEBI:83421"/>
        <dbReference type="ChEBI" id="CHEBI:456216"/>
        <dbReference type="EC" id="2.7.11.1"/>
    </reaction>
</comment>
<dbReference type="EC" id="2.7.11.1" evidence="2"/>
<evidence type="ECO:0000256" key="7">
    <source>
        <dbReference type="ARBA" id="ARBA00047899"/>
    </source>
</evidence>
<keyword evidence="12" id="KW-1185">Reference proteome</keyword>